<dbReference type="GO" id="GO:0051537">
    <property type="term" value="F:2 iron, 2 sulfur cluster binding"/>
    <property type="evidence" value="ECO:0007669"/>
    <property type="project" value="UniProtKB-KW"/>
</dbReference>
<evidence type="ECO:0000259" key="7">
    <source>
        <dbReference type="PROSITE" id="PS51085"/>
    </source>
</evidence>
<comment type="similarity">
    <text evidence="1">Belongs to the adrenodoxin/putidaredoxin family.</text>
</comment>
<keyword evidence="4" id="KW-0408">Iron</keyword>
<dbReference type="InterPro" id="IPR012675">
    <property type="entry name" value="Beta-grasp_dom_sf"/>
</dbReference>
<keyword evidence="9" id="KW-1185">Reference proteome</keyword>
<organism evidence="8 9">
    <name type="scientific">Chaetoceros tenuissimus</name>
    <dbReference type="NCBI Taxonomy" id="426638"/>
    <lineage>
        <taxon>Eukaryota</taxon>
        <taxon>Sar</taxon>
        <taxon>Stramenopiles</taxon>
        <taxon>Ochrophyta</taxon>
        <taxon>Bacillariophyta</taxon>
        <taxon>Coscinodiscophyceae</taxon>
        <taxon>Chaetocerotophycidae</taxon>
        <taxon>Chaetocerotales</taxon>
        <taxon>Chaetocerotaceae</taxon>
        <taxon>Chaetoceros</taxon>
    </lineage>
</organism>
<dbReference type="GO" id="GO:0140647">
    <property type="term" value="P:P450-containing electron transport chain"/>
    <property type="evidence" value="ECO:0007669"/>
    <property type="project" value="InterPro"/>
</dbReference>
<comment type="cofactor">
    <cofactor evidence="6">
        <name>[2Fe-2S] cluster</name>
        <dbReference type="ChEBI" id="CHEBI:190135"/>
    </cofactor>
</comment>
<dbReference type="GO" id="GO:0005739">
    <property type="term" value="C:mitochondrion"/>
    <property type="evidence" value="ECO:0007669"/>
    <property type="project" value="TreeGrafter"/>
</dbReference>
<evidence type="ECO:0000256" key="6">
    <source>
        <dbReference type="ARBA" id="ARBA00034078"/>
    </source>
</evidence>
<dbReference type="GO" id="GO:0046872">
    <property type="term" value="F:metal ion binding"/>
    <property type="evidence" value="ECO:0007669"/>
    <property type="project" value="UniProtKB-KW"/>
</dbReference>
<keyword evidence="5" id="KW-0411">Iron-sulfur</keyword>
<dbReference type="InterPro" id="IPR001041">
    <property type="entry name" value="2Fe-2S_ferredoxin-type"/>
</dbReference>
<evidence type="ECO:0000256" key="4">
    <source>
        <dbReference type="ARBA" id="ARBA00023004"/>
    </source>
</evidence>
<evidence type="ECO:0000313" key="8">
    <source>
        <dbReference type="EMBL" id="GFH59075.1"/>
    </source>
</evidence>
<feature type="domain" description="2Fe-2S ferredoxin-type" evidence="7">
    <location>
        <begin position="115"/>
        <end position="222"/>
    </location>
</feature>
<comment type="caution">
    <text evidence="8">The sequence shown here is derived from an EMBL/GenBank/DDBJ whole genome shotgun (WGS) entry which is preliminary data.</text>
</comment>
<keyword evidence="3" id="KW-0479">Metal-binding</keyword>
<reference evidence="8 9" key="1">
    <citation type="journal article" date="2021" name="Sci. Rep.">
        <title>The genome of the diatom Chaetoceros tenuissimus carries an ancient integrated fragment of an extant virus.</title>
        <authorList>
            <person name="Hongo Y."/>
            <person name="Kimura K."/>
            <person name="Takaki Y."/>
            <person name="Yoshida Y."/>
            <person name="Baba S."/>
            <person name="Kobayashi G."/>
            <person name="Nagasaki K."/>
            <person name="Hano T."/>
            <person name="Tomaru Y."/>
        </authorList>
    </citation>
    <scope>NUCLEOTIDE SEQUENCE [LARGE SCALE GENOMIC DNA]</scope>
    <source>
        <strain evidence="8 9">NIES-3715</strain>
    </source>
</reference>
<evidence type="ECO:0000256" key="5">
    <source>
        <dbReference type="ARBA" id="ARBA00023014"/>
    </source>
</evidence>
<dbReference type="PRINTS" id="PR00355">
    <property type="entry name" value="ADRENODOXIN"/>
</dbReference>
<dbReference type="PANTHER" id="PTHR23426">
    <property type="entry name" value="FERREDOXIN/ADRENODOXIN"/>
    <property type="match status" value="1"/>
</dbReference>
<gene>
    <name evidence="8" type="ORF">CTEN210_15551</name>
</gene>
<evidence type="ECO:0000313" key="9">
    <source>
        <dbReference type="Proteomes" id="UP001054902"/>
    </source>
</evidence>
<evidence type="ECO:0000256" key="3">
    <source>
        <dbReference type="ARBA" id="ARBA00022723"/>
    </source>
</evidence>
<keyword evidence="2" id="KW-0001">2Fe-2S</keyword>
<sequence length="227" mass="25059">MFSSSIRRVASCSKSKLSSWSFGRTKLSGCGQRRYLSSSNIDQNNEKETSEFLSSLGYKDSELQNGMKDALKGVFGAKIAVSHLKSLGNEGLKSLSKSVQEELDKQNPNAVICTVHIKVPHHKFNFDMKLREGENFMECVTNGDGKEILAEYLECACGGNMSCSTCHVILDQESFSKLEKPCEAEMDMLDLAYDCCESSRLGCQVTMTRDLDGMTVTIPSGVNNMWG</sequence>
<dbReference type="SUPFAM" id="SSF54292">
    <property type="entry name" value="2Fe-2S ferredoxin-like"/>
    <property type="match status" value="1"/>
</dbReference>
<protein>
    <recommendedName>
        <fullName evidence="7">2Fe-2S ferredoxin-type domain-containing protein</fullName>
    </recommendedName>
</protein>
<dbReference type="InterPro" id="IPR001055">
    <property type="entry name" value="Adrenodoxin-like"/>
</dbReference>
<name>A0AAD3HD02_9STRA</name>
<dbReference type="PROSITE" id="PS51085">
    <property type="entry name" value="2FE2S_FER_2"/>
    <property type="match status" value="1"/>
</dbReference>
<accession>A0AAD3HD02</accession>
<dbReference type="InterPro" id="IPR036010">
    <property type="entry name" value="2Fe-2S_ferredoxin-like_sf"/>
</dbReference>
<dbReference type="GO" id="GO:0009055">
    <property type="term" value="F:electron transfer activity"/>
    <property type="evidence" value="ECO:0007669"/>
    <property type="project" value="TreeGrafter"/>
</dbReference>
<dbReference type="Gene3D" id="3.10.20.30">
    <property type="match status" value="1"/>
</dbReference>
<proteinExistence type="inferred from homology"/>
<dbReference type="AlphaFoldDB" id="A0AAD3HD02"/>
<evidence type="ECO:0000256" key="2">
    <source>
        <dbReference type="ARBA" id="ARBA00022714"/>
    </source>
</evidence>
<dbReference type="EMBL" id="BLLK01000062">
    <property type="protein sequence ID" value="GFH59075.1"/>
    <property type="molecule type" value="Genomic_DNA"/>
</dbReference>
<dbReference type="Proteomes" id="UP001054902">
    <property type="component" value="Unassembled WGS sequence"/>
</dbReference>
<evidence type="ECO:0000256" key="1">
    <source>
        <dbReference type="ARBA" id="ARBA00010914"/>
    </source>
</evidence>
<dbReference type="PANTHER" id="PTHR23426:SF65">
    <property type="entry name" value="FERREDOXIN-2, MITOCHONDRIAL"/>
    <property type="match status" value="1"/>
</dbReference>